<dbReference type="STRING" id="29655.A0A0K9PJG2"/>
<proteinExistence type="inferred from homology"/>
<sequence>MSIQLPLGDNTNSTTTLVITKIGHFLKNDEEIITGTDGTLLFFVTESKSNRRILRDPNGYPLLTIYEHHEWFSIDEYRIFRGDSIDQSNLLWTANASSIFEFSSIMDVFAVTNMARKPCDFKIKKKLFSESYYFHSGDSDAVVAKIKTINKLQNFLKLKETRRLEIFQEVDLSFIVALYVVHDMFEETKRRRRRRR</sequence>
<evidence type="ECO:0000313" key="2">
    <source>
        <dbReference type="EMBL" id="KMZ69188.1"/>
    </source>
</evidence>
<reference evidence="3" key="1">
    <citation type="journal article" date="2016" name="Nature">
        <title>The genome of the seagrass Zostera marina reveals angiosperm adaptation to the sea.</title>
        <authorList>
            <person name="Olsen J.L."/>
            <person name="Rouze P."/>
            <person name="Verhelst B."/>
            <person name="Lin Y.-C."/>
            <person name="Bayer T."/>
            <person name="Collen J."/>
            <person name="Dattolo E."/>
            <person name="De Paoli E."/>
            <person name="Dittami S."/>
            <person name="Maumus F."/>
            <person name="Michel G."/>
            <person name="Kersting A."/>
            <person name="Lauritano C."/>
            <person name="Lohaus R."/>
            <person name="Toepel M."/>
            <person name="Tonon T."/>
            <person name="Vanneste K."/>
            <person name="Amirebrahimi M."/>
            <person name="Brakel J."/>
            <person name="Bostroem C."/>
            <person name="Chovatia M."/>
            <person name="Grimwood J."/>
            <person name="Jenkins J.W."/>
            <person name="Jueterbock A."/>
            <person name="Mraz A."/>
            <person name="Stam W.T."/>
            <person name="Tice H."/>
            <person name="Bornberg-Bauer E."/>
            <person name="Green P.J."/>
            <person name="Pearson G.A."/>
            <person name="Procaccini G."/>
            <person name="Duarte C.M."/>
            <person name="Schmutz J."/>
            <person name="Reusch T.B.H."/>
            <person name="Van de Peer Y."/>
        </authorList>
    </citation>
    <scope>NUCLEOTIDE SEQUENCE [LARGE SCALE GENOMIC DNA]</scope>
    <source>
        <strain evidence="3">cv. Finnish</strain>
    </source>
</reference>
<evidence type="ECO:0000256" key="1">
    <source>
        <dbReference type="ARBA" id="ARBA00005437"/>
    </source>
</evidence>
<organism evidence="2 3">
    <name type="scientific">Zostera marina</name>
    <name type="common">Eelgrass</name>
    <dbReference type="NCBI Taxonomy" id="29655"/>
    <lineage>
        <taxon>Eukaryota</taxon>
        <taxon>Viridiplantae</taxon>
        <taxon>Streptophyta</taxon>
        <taxon>Embryophyta</taxon>
        <taxon>Tracheophyta</taxon>
        <taxon>Spermatophyta</taxon>
        <taxon>Magnoliopsida</taxon>
        <taxon>Liliopsida</taxon>
        <taxon>Zosteraceae</taxon>
        <taxon>Zostera</taxon>
    </lineage>
</organism>
<accession>A0A0K9PJG2</accession>
<dbReference type="OrthoDB" id="97518at2759"/>
<dbReference type="AlphaFoldDB" id="A0A0K9PJG2"/>
<dbReference type="EMBL" id="LFYR01000785">
    <property type="protein sequence ID" value="KMZ69188.1"/>
    <property type="molecule type" value="Genomic_DNA"/>
</dbReference>
<dbReference type="PANTHER" id="PTHR31087">
    <property type="match status" value="1"/>
</dbReference>
<evidence type="ECO:0000313" key="3">
    <source>
        <dbReference type="Proteomes" id="UP000036987"/>
    </source>
</evidence>
<name>A0A0K9PJG2_ZOSMR</name>
<dbReference type="SUPFAM" id="SSF54518">
    <property type="entry name" value="Tubby C-terminal domain-like"/>
    <property type="match status" value="1"/>
</dbReference>
<dbReference type="Proteomes" id="UP000036987">
    <property type="component" value="Unassembled WGS sequence"/>
</dbReference>
<gene>
    <name evidence="2" type="ORF">ZOSMA_21G00420</name>
</gene>
<comment type="caution">
    <text evidence="2">The sequence shown here is derived from an EMBL/GenBank/DDBJ whole genome shotgun (WGS) entry which is preliminary data.</text>
</comment>
<dbReference type="PANTHER" id="PTHR31087:SF58">
    <property type="entry name" value="OS07G0230700 PROTEIN"/>
    <property type="match status" value="1"/>
</dbReference>
<dbReference type="Gene3D" id="2.40.160.200">
    <property type="entry name" value="LURP1-related"/>
    <property type="match status" value="1"/>
</dbReference>
<dbReference type="InterPro" id="IPR007612">
    <property type="entry name" value="LOR"/>
</dbReference>
<comment type="similarity">
    <text evidence="1">Belongs to the LOR family.</text>
</comment>
<keyword evidence="3" id="KW-1185">Reference proteome</keyword>
<dbReference type="InterPro" id="IPR025659">
    <property type="entry name" value="Tubby-like_C"/>
</dbReference>
<protein>
    <recommendedName>
        <fullName evidence="4">Protein LURP-one-related 15</fullName>
    </recommendedName>
</protein>
<dbReference type="Pfam" id="PF04525">
    <property type="entry name" value="LOR"/>
    <property type="match status" value="1"/>
</dbReference>
<evidence type="ECO:0008006" key="4">
    <source>
        <dbReference type="Google" id="ProtNLM"/>
    </source>
</evidence>
<dbReference type="InterPro" id="IPR038595">
    <property type="entry name" value="LOR_sf"/>
</dbReference>